<gene>
    <name evidence="1" type="primary">OSJNBa0077B15.122</name>
</gene>
<name>Q84YX0_ORYSJ</name>
<evidence type="ECO:0000313" key="2">
    <source>
        <dbReference type="Proteomes" id="UP000000763"/>
    </source>
</evidence>
<accession>Q84YX0</accession>
<proteinExistence type="predicted"/>
<reference evidence="2" key="2">
    <citation type="journal article" date="2008" name="Nucleic Acids Res.">
        <title>The rice annotation project database (RAP-DB): 2008 update.</title>
        <authorList>
            <consortium name="The rice annotation project (RAP)"/>
        </authorList>
    </citation>
    <scope>GENOME REANNOTATION</scope>
    <source>
        <strain evidence="2">cv. Nipponbare</strain>
    </source>
</reference>
<dbReference type="AlphaFoldDB" id="Q84YX0"/>
<evidence type="ECO:0000313" key="1">
    <source>
        <dbReference type="EMBL" id="BAC57347.1"/>
    </source>
</evidence>
<dbReference type="Proteomes" id="UP000000763">
    <property type="component" value="Chromosome 7"/>
</dbReference>
<dbReference type="EMBL" id="AP005473">
    <property type="protein sequence ID" value="BAC57347.1"/>
    <property type="molecule type" value="Genomic_DNA"/>
</dbReference>
<protein>
    <submittedName>
        <fullName evidence="1">Uncharacterized protein</fullName>
    </submittedName>
</protein>
<organism evidence="1 2">
    <name type="scientific">Oryza sativa subsp. japonica</name>
    <name type="common">Rice</name>
    <dbReference type="NCBI Taxonomy" id="39947"/>
    <lineage>
        <taxon>Eukaryota</taxon>
        <taxon>Viridiplantae</taxon>
        <taxon>Streptophyta</taxon>
        <taxon>Embryophyta</taxon>
        <taxon>Tracheophyta</taxon>
        <taxon>Spermatophyta</taxon>
        <taxon>Magnoliopsida</taxon>
        <taxon>Liliopsida</taxon>
        <taxon>Poales</taxon>
        <taxon>Poaceae</taxon>
        <taxon>BOP clade</taxon>
        <taxon>Oryzoideae</taxon>
        <taxon>Oryzeae</taxon>
        <taxon>Oryzinae</taxon>
        <taxon>Oryza</taxon>
        <taxon>Oryza sativa</taxon>
    </lineage>
</organism>
<reference evidence="2" key="1">
    <citation type="journal article" date="2005" name="Nature">
        <title>The map-based sequence of the rice genome.</title>
        <authorList>
            <consortium name="International rice genome sequencing project (IRGSP)"/>
            <person name="Matsumoto T."/>
            <person name="Wu J."/>
            <person name="Kanamori H."/>
            <person name="Katayose Y."/>
            <person name="Fujisawa M."/>
            <person name="Namiki N."/>
            <person name="Mizuno H."/>
            <person name="Yamamoto K."/>
            <person name="Antonio B.A."/>
            <person name="Baba T."/>
            <person name="Sakata K."/>
            <person name="Nagamura Y."/>
            <person name="Aoki H."/>
            <person name="Arikawa K."/>
            <person name="Arita K."/>
            <person name="Bito T."/>
            <person name="Chiden Y."/>
            <person name="Fujitsuka N."/>
            <person name="Fukunaka R."/>
            <person name="Hamada M."/>
            <person name="Harada C."/>
            <person name="Hayashi A."/>
            <person name="Hijishita S."/>
            <person name="Honda M."/>
            <person name="Hosokawa S."/>
            <person name="Ichikawa Y."/>
            <person name="Idonuma A."/>
            <person name="Iijima M."/>
            <person name="Ikeda M."/>
            <person name="Ikeno M."/>
            <person name="Ito K."/>
            <person name="Ito S."/>
            <person name="Ito T."/>
            <person name="Ito Y."/>
            <person name="Ito Y."/>
            <person name="Iwabuchi A."/>
            <person name="Kamiya K."/>
            <person name="Karasawa W."/>
            <person name="Kurita K."/>
            <person name="Katagiri S."/>
            <person name="Kikuta A."/>
            <person name="Kobayashi H."/>
            <person name="Kobayashi N."/>
            <person name="Machita K."/>
            <person name="Maehara T."/>
            <person name="Masukawa M."/>
            <person name="Mizubayashi T."/>
            <person name="Mukai Y."/>
            <person name="Nagasaki H."/>
            <person name="Nagata Y."/>
            <person name="Naito S."/>
            <person name="Nakashima M."/>
            <person name="Nakama Y."/>
            <person name="Nakamichi Y."/>
            <person name="Nakamura M."/>
            <person name="Meguro A."/>
            <person name="Negishi M."/>
            <person name="Ohta I."/>
            <person name="Ohta T."/>
            <person name="Okamoto M."/>
            <person name="Ono N."/>
            <person name="Saji S."/>
            <person name="Sakaguchi M."/>
            <person name="Sakai K."/>
            <person name="Shibata M."/>
            <person name="Shimokawa T."/>
            <person name="Song J."/>
            <person name="Takazaki Y."/>
            <person name="Terasawa K."/>
            <person name="Tsugane M."/>
            <person name="Tsuji K."/>
            <person name="Ueda S."/>
            <person name="Waki K."/>
            <person name="Yamagata H."/>
            <person name="Yamamoto M."/>
            <person name="Yamamoto S."/>
            <person name="Yamane H."/>
            <person name="Yoshiki S."/>
            <person name="Yoshihara R."/>
            <person name="Yukawa K."/>
            <person name="Zhong H."/>
            <person name="Yano M."/>
            <person name="Yuan Q."/>
            <person name="Ouyang S."/>
            <person name="Liu J."/>
            <person name="Jones K.M."/>
            <person name="Gansberger K."/>
            <person name="Moffat K."/>
            <person name="Hill J."/>
            <person name="Bera J."/>
            <person name="Fadrosh D."/>
            <person name="Jin S."/>
            <person name="Johri S."/>
            <person name="Kim M."/>
            <person name="Overton L."/>
            <person name="Reardon M."/>
            <person name="Tsitrin T."/>
            <person name="Vuong H."/>
            <person name="Weaver B."/>
            <person name="Ciecko A."/>
            <person name="Tallon L."/>
            <person name="Jackson J."/>
            <person name="Pai G."/>
            <person name="Aken S.V."/>
            <person name="Utterback T."/>
            <person name="Reidmuller S."/>
            <person name="Feldblyum T."/>
            <person name="Hsiao J."/>
            <person name="Zismann V."/>
            <person name="Iobst S."/>
            <person name="de Vazeille A.R."/>
            <person name="Buell C.R."/>
            <person name="Ying K."/>
            <person name="Li Y."/>
            <person name="Lu T."/>
            <person name="Huang Y."/>
            <person name="Zhao Q."/>
            <person name="Feng Q."/>
            <person name="Zhang L."/>
            <person name="Zhu J."/>
            <person name="Weng Q."/>
            <person name="Mu J."/>
            <person name="Lu Y."/>
            <person name="Fan D."/>
            <person name="Liu Y."/>
            <person name="Guan J."/>
            <person name="Zhang Y."/>
            <person name="Yu S."/>
            <person name="Liu X."/>
            <person name="Zhang Y."/>
            <person name="Hong G."/>
            <person name="Han B."/>
            <person name="Choisne N."/>
            <person name="Demange N."/>
            <person name="Orjeda G."/>
            <person name="Samain S."/>
            <person name="Cattolico L."/>
            <person name="Pelletier E."/>
            <person name="Couloux A."/>
            <person name="Segurens B."/>
            <person name="Wincker P."/>
            <person name="D'Hont A."/>
            <person name="Scarpelli C."/>
            <person name="Weissenbach J."/>
            <person name="Salanoubat M."/>
            <person name="Quetier F."/>
            <person name="Yu Y."/>
            <person name="Kim H.R."/>
            <person name="Rambo T."/>
            <person name="Currie J."/>
            <person name="Collura K."/>
            <person name="Luo M."/>
            <person name="Yang T."/>
            <person name="Ammiraju J.S.S."/>
            <person name="Engler F."/>
            <person name="Soderlund C."/>
            <person name="Wing R.A."/>
            <person name="Palmer L.E."/>
            <person name="de la Bastide M."/>
            <person name="Spiegel L."/>
            <person name="Nascimento L."/>
            <person name="Zutavern T."/>
            <person name="O'Shaughnessy A."/>
            <person name="Dike S."/>
            <person name="Dedhia N."/>
            <person name="Preston R."/>
            <person name="Balija V."/>
            <person name="McCombie W.R."/>
            <person name="Chow T."/>
            <person name="Chen H."/>
            <person name="Chung M."/>
            <person name="Chen C."/>
            <person name="Shaw J."/>
            <person name="Wu H."/>
            <person name="Hsiao K."/>
            <person name="Chao Y."/>
            <person name="Chu M."/>
            <person name="Cheng C."/>
            <person name="Hour A."/>
            <person name="Lee P."/>
            <person name="Lin S."/>
            <person name="Lin Y."/>
            <person name="Liou J."/>
            <person name="Liu S."/>
            <person name="Hsing Y."/>
            <person name="Raghuvanshi S."/>
            <person name="Mohanty A."/>
            <person name="Bharti A.K."/>
            <person name="Gaur A."/>
            <person name="Gupta V."/>
            <person name="Kumar D."/>
            <person name="Ravi V."/>
            <person name="Vij S."/>
            <person name="Kapur A."/>
            <person name="Khurana P."/>
            <person name="Khurana P."/>
            <person name="Khurana J.P."/>
            <person name="Tyagi A.K."/>
            <person name="Gaikwad K."/>
            <person name="Singh A."/>
            <person name="Dalal V."/>
            <person name="Srivastava S."/>
            <person name="Dixit A."/>
            <person name="Pal A.K."/>
            <person name="Ghazi I.A."/>
            <person name="Yadav M."/>
            <person name="Pandit A."/>
            <person name="Bhargava A."/>
            <person name="Sureshbabu K."/>
            <person name="Batra K."/>
            <person name="Sharma T.R."/>
            <person name="Mohapatra T."/>
            <person name="Singh N.K."/>
            <person name="Messing J."/>
            <person name="Nelson A.B."/>
            <person name="Fuks G."/>
            <person name="Kavchok S."/>
            <person name="Keizer G."/>
            <person name="Linton E."/>
            <person name="Llaca V."/>
            <person name="Song R."/>
            <person name="Tanyolac B."/>
            <person name="Young S."/>
            <person name="Ho-Il K."/>
            <person name="Hahn J.H."/>
            <person name="Sangsakoo G."/>
            <person name="Vanavichit A."/>
            <person name="de Mattos Luiz.A.T."/>
            <person name="Zimmer P.D."/>
            <person name="Malone G."/>
            <person name="Dellagostin O."/>
            <person name="de Oliveira A.C."/>
            <person name="Bevan M."/>
            <person name="Bancroft I."/>
            <person name="Minx P."/>
            <person name="Cordum H."/>
            <person name="Wilson R."/>
            <person name="Cheng Z."/>
            <person name="Jin W."/>
            <person name="Jiang J."/>
            <person name="Leong S.A."/>
            <person name="Iwama H."/>
            <person name="Gojobori T."/>
            <person name="Itoh T."/>
            <person name="Niimura Y."/>
            <person name="Fujii Y."/>
            <person name="Habara T."/>
            <person name="Sakai H."/>
            <person name="Sato Y."/>
            <person name="Wilson G."/>
            <person name="Kumar K."/>
            <person name="McCouch S."/>
            <person name="Juretic N."/>
            <person name="Hoen D."/>
            <person name="Wright S."/>
            <person name="Bruskiewich R."/>
            <person name="Bureau T."/>
            <person name="Miyao A."/>
            <person name="Hirochika H."/>
            <person name="Nishikawa T."/>
            <person name="Kadowaki K."/>
            <person name="Sugiura M."/>
            <person name="Burr B."/>
            <person name="Sasaki T."/>
        </authorList>
    </citation>
    <scope>NUCLEOTIDE SEQUENCE [LARGE SCALE GENOMIC DNA]</scope>
    <source>
        <strain evidence="2">cv. Nipponbare</strain>
    </source>
</reference>
<sequence>MAHPRAMAAWTHVRTPIRRADRGKAFIKLCSCYEIDELLHMSVLPNTLNSVLLKYNWQC</sequence>